<feature type="compositionally biased region" description="Low complexity" evidence="1">
    <location>
        <begin position="24"/>
        <end position="43"/>
    </location>
</feature>
<evidence type="ECO:0000313" key="5">
    <source>
        <dbReference type="Proteomes" id="UP000179536"/>
    </source>
</evidence>
<gene>
    <name evidence="3" type="ORF">BBK91_012655</name>
    <name evidence="2" type="ORF">BBL17_011280</name>
</gene>
<evidence type="ECO:0000256" key="1">
    <source>
        <dbReference type="SAM" id="MobiDB-lite"/>
    </source>
</evidence>
<keyword evidence="4" id="KW-1185">Reference proteome</keyword>
<comment type="caution">
    <text evidence="3">The sequence shown here is derived from an EMBL/GenBank/DDBJ whole genome shotgun (WGS) entry which is preliminary data.</text>
</comment>
<dbReference type="EMBL" id="MBFA02000007">
    <property type="protein sequence ID" value="MUP10722.1"/>
    <property type="molecule type" value="Genomic_DNA"/>
</dbReference>
<evidence type="ECO:0000313" key="2">
    <source>
        <dbReference type="EMBL" id="MUO42364.1"/>
    </source>
</evidence>
<dbReference type="Proteomes" id="UP000179454">
    <property type="component" value="Unassembled WGS sequence"/>
</dbReference>
<evidence type="ECO:0000313" key="4">
    <source>
        <dbReference type="Proteomes" id="UP000179454"/>
    </source>
</evidence>
<dbReference type="AlphaFoldDB" id="A0ABD6H9I9"/>
<organism evidence="3 5">
    <name type="scientific">Agrobacterium vitis</name>
    <name type="common">Rhizobium vitis</name>
    <dbReference type="NCBI Taxonomy" id="373"/>
    <lineage>
        <taxon>Bacteria</taxon>
        <taxon>Pseudomonadati</taxon>
        <taxon>Pseudomonadota</taxon>
        <taxon>Alphaproteobacteria</taxon>
        <taxon>Hyphomicrobiales</taxon>
        <taxon>Rhizobiaceae</taxon>
        <taxon>Rhizobium/Agrobacterium group</taxon>
        <taxon>Agrobacterium</taxon>
    </lineage>
</organism>
<feature type="region of interest" description="Disordered" evidence="1">
    <location>
        <begin position="1"/>
        <end position="56"/>
    </location>
</feature>
<dbReference type="Proteomes" id="UP000179536">
    <property type="component" value="Unassembled WGS sequence"/>
</dbReference>
<evidence type="ECO:0000313" key="3">
    <source>
        <dbReference type="EMBL" id="MUP10722.1"/>
    </source>
</evidence>
<dbReference type="RefSeq" id="WP_156753170.1">
    <property type="nucleotide sequence ID" value="NZ_AP023279.1"/>
</dbReference>
<reference evidence="4 5" key="1">
    <citation type="submission" date="2019-11" db="EMBL/GenBank/DDBJ databases">
        <title>Whole-genome sequencing of Allorhizobium vitis.</title>
        <authorList>
            <person name="Gan H.M."/>
            <person name="Savka M.A."/>
        </authorList>
    </citation>
    <scope>NUCLEOTIDE SEQUENCE [LARGE SCALE GENOMIC DNA]</scope>
    <source>
        <strain evidence="3 5">RF2/1</strain>
        <strain evidence="2 4">T1/7</strain>
    </source>
</reference>
<proteinExistence type="predicted"/>
<name>A0ABD6H9I9_AGRVI</name>
<sequence length="56" mass="5842">MTNPHEGGSYRRNADGSLTRIEADAPAAVEVETPATEPTTETPDAVDETSAKKGKA</sequence>
<accession>A0ABD6H9I9</accession>
<evidence type="ECO:0008006" key="6">
    <source>
        <dbReference type="Google" id="ProtNLM"/>
    </source>
</evidence>
<protein>
    <recommendedName>
        <fullName evidence="6">Multidrug transporter</fullName>
    </recommendedName>
</protein>
<dbReference type="EMBL" id="MBFE02000006">
    <property type="protein sequence ID" value="MUO42364.1"/>
    <property type="molecule type" value="Genomic_DNA"/>
</dbReference>